<dbReference type="Proteomes" id="UP000666240">
    <property type="component" value="Unassembled WGS sequence"/>
</dbReference>
<dbReference type="GO" id="GO:0031956">
    <property type="term" value="F:medium-chain fatty acid-CoA ligase activity"/>
    <property type="evidence" value="ECO:0007669"/>
    <property type="project" value="TreeGrafter"/>
</dbReference>
<dbReference type="Gene3D" id="3.40.50.12780">
    <property type="entry name" value="N-terminal domain of ligase-like"/>
    <property type="match status" value="1"/>
</dbReference>
<gene>
    <name evidence="5" type="ORF">J5Y06_15475</name>
</gene>
<dbReference type="InterPro" id="IPR000873">
    <property type="entry name" value="AMP-dep_synth/lig_dom"/>
</dbReference>
<keyword evidence="2 5" id="KW-0436">Ligase</keyword>
<evidence type="ECO:0000313" key="6">
    <source>
        <dbReference type="Proteomes" id="UP000666240"/>
    </source>
</evidence>
<keyword evidence="6" id="KW-1185">Reference proteome</keyword>
<feature type="domain" description="AMP-binding enzyme C-terminal" evidence="4">
    <location>
        <begin position="440"/>
        <end position="511"/>
    </location>
</feature>
<dbReference type="AlphaFoldDB" id="A0A8J7R219"/>
<evidence type="ECO:0000259" key="4">
    <source>
        <dbReference type="Pfam" id="PF13193"/>
    </source>
</evidence>
<dbReference type="InterPro" id="IPR045851">
    <property type="entry name" value="AMP-bd_C_sf"/>
</dbReference>
<dbReference type="InterPro" id="IPR020845">
    <property type="entry name" value="AMP-binding_CS"/>
</dbReference>
<dbReference type="GO" id="GO:0006631">
    <property type="term" value="P:fatty acid metabolic process"/>
    <property type="evidence" value="ECO:0007669"/>
    <property type="project" value="TreeGrafter"/>
</dbReference>
<reference evidence="5" key="1">
    <citation type="submission" date="2021-03" db="EMBL/GenBank/DDBJ databases">
        <title>Genome sequencing and assembly of Tianweitania sediminis.</title>
        <authorList>
            <person name="Chhetri G."/>
        </authorList>
    </citation>
    <scope>NUCLEOTIDE SEQUENCE</scope>
    <source>
        <strain evidence="5">Z8</strain>
    </source>
</reference>
<dbReference type="Gene3D" id="3.30.300.30">
    <property type="match status" value="1"/>
</dbReference>
<feature type="domain" description="AMP-dependent synthetase/ligase" evidence="3">
    <location>
        <begin position="33"/>
        <end position="388"/>
    </location>
</feature>
<dbReference type="InterPro" id="IPR042099">
    <property type="entry name" value="ANL_N_sf"/>
</dbReference>
<dbReference type="RefSeq" id="WP_209336096.1">
    <property type="nucleotide sequence ID" value="NZ_JAGIYY010000005.1"/>
</dbReference>
<comment type="caution">
    <text evidence="5">The sequence shown here is derived from an EMBL/GenBank/DDBJ whole genome shotgun (WGS) entry which is preliminary data.</text>
</comment>
<comment type="similarity">
    <text evidence="1">Belongs to the ATP-dependent AMP-binding enzyme family.</text>
</comment>
<sequence length="540" mass="59051">MRPFLTLHDPARAAAWYEAGLWTSDTFYSLMADHAARRPDAIALRDGHEALSWAELKQRVDALAADFEDLGLVAGDRVSLWLSNRLHVHVAFLACSRVGIACNPSLHRTYTCGEIVELVTRLGSAALITEEGWGADRGNHDLQAMLSALPFMKRVYDIADLPRTGREPSGPPHANPDTVGYLAFTSGTTGKPKCVMHSANTLLANARDLVRDWSVGEDAVILSLSPLSHHIAWVGVGQWLTSGGLFVTDDPRPGMSRLDWILETGATYVLGVPTHAMDILEEQKKRGITKLGKVEMFYMAGSPIPSVVAEAFVLQGVTPQNIYGMTENSSHQYTHPDDAQDIWVSTCGRGGPAYEVAIFDPENEERRLGPGETGQIGGRGAALMLGYFDNQSATEKSFNRQGWFMSGDLGSMDDRGHLKIEGRLKDLIIRGGHNIYPSRIEALAVSHVKVAKAAAFPVADERLGEKVCLAILGTAEADEVLAHLAAEGLSKFDMPEWFLRMDALPLTPSGKILKRELIAMVQRSELTPQPVRYVARKEHA</sequence>
<evidence type="ECO:0000256" key="1">
    <source>
        <dbReference type="ARBA" id="ARBA00006432"/>
    </source>
</evidence>
<evidence type="ECO:0000256" key="2">
    <source>
        <dbReference type="ARBA" id="ARBA00022598"/>
    </source>
</evidence>
<dbReference type="Pfam" id="PF00501">
    <property type="entry name" value="AMP-binding"/>
    <property type="match status" value="1"/>
</dbReference>
<evidence type="ECO:0000313" key="5">
    <source>
        <dbReference type="EMBL" id="MBP0440057.1"/>
    </source>
</evidence>
<dbReference type="PROSITE" id="PS00455">
    <property type="entry name" value="AMP_BINDING"/>
    <property type="match status" value="1"/>
</dbReference>
<dbReference type="InterPro" id="IPR025110">
    <property type="entry name" value="AMP-bd_C"/>
</dbReference>
<dbReference type="PANTHER" id="PTHR43201">
    <property type="entry name" value="ACYL-COA SYNTHETASE"/>
    <property type="match status" value="1"/>
</dbReference>
<dbReference type="Pfam" id="PF13193">
    <property type="entry name" value="AMP-binding_C"/>
    <property type="match status" value="1"/>
</dbReference>
<dbReference type="SUPFAM" id="SSF56801">
    <property type="entry name" value="Acetyl-CoA synthetase-like"/>
    <property type="match status" value="1"/>
</dbReference>
<name>A0A8J7R219_9HYPH</name>
<accession>A0A8J7R219</accession>
<dbReference type="PANTHER" id="PTHR43201:SF5">
    <property type="entry name" value="MEDIUM-CHAIN ACYL-COA LIGASE ACSF2, MITOCHONDRIAL"/>
    <property type="match status" value="1"/>
</dbReference>
<organism evidence="5 6">
    <name type="scientific">Tianweitania sediminis</name>
    <dbReference type="NCBI Taxonomy" id="1502156"/>
    <lineage>
        <taxon>Bacteria</taxon>
        <taxon>Pseudomonadati</taxon>
        <taxon>Pseudomonadota</taxon>
        <taxon>Alphaproteobacteria</taxon>
        <taxon>Hyphomicrobiales</taxon>
        <taxon>Phyllobacteriaceae</taxon>
        <taxon>Tianweitania</taxon>
    </lineage>
</organism>
<dbReference type="EMBL" id="JAGIYY010000005">
    <property type="protein sequence ID" value="MBP0440057.1"/>
    <property type="molecule type" value="Genomic_DNA"/>
</dbReference>
<proteinExistence type="inferred from homology"/>
<evidence type="ECO:0000259" key="3">
    <source>
        <dbReference type="Pfam" id="PF00501"/>
    </source>
</evidence>
<protein>
    <submittedName>
        <fullName evidence="5">Acyl--CoA ligase</fullName>
    </submittedName>
</protein>